<dbReference type="AlphaFoldDB" id="A0A8H6RK04"/>
<name>A0A8H6RK04_9PEZI</name>
<dbReference type="EMBL" id="JABCIY010000070">
    <property type="protein sequence ID" value="KAF7193861.1"/>
    <property type="molecule type" value="Genomic_DNA"/>
</dbReference>
<reference evidence="1" key="1">
    <citation type="submission" date="2020-04" db="EMBL/GenBank/DDBJ databases">
        <title>Draft genome resource of the tomato pathogen Pseudocercospora fuligena.</title>
        <authorList>
            <person name="Zaccaron A."/>
        </authorList>
    </citation>
    <scope>NUCLEOTIDE SEQUENCE</scope>
    <source>
        <strain evidence="1">PF001</strain>
    </source>
</reference>
<accession>A0A8H6RK04</accession>
<comment type="caution">
    <text evidence="1">The sequence shown here is derived from an EMBL/GenBank/DDBJ whole genome shotgun (WGS) entry which is preliminary data.</text>
</comment>
<dbReference type="Proteomes" id="UP000660729">
    <property type="component" value="Unassembled WGS sequence"/>
</dbReference>
<proteinExistence type="predicted"/>
<organism evidence="1 2">
    <name type="scientific">Pseudocercospora fuligena</name>
    <dbReference type="NCBI Taxonomy" id="685502"/>
    <lineage>
        <taxon>Eukaryota</taxon>
        <taxon>Fungi</taxon>
        <taxon>Dikarya</taxon>
        <taxon>Ascomycota</taxon>
        <taxon>Pezizomycotina</taxon>
        <taxon>Dothideomycetes</taxon>
        <taxon>Dothideomycetidae</taxon>
        <taxon>Mycosphaerellales</taxon>
        <taxon>Mycosphaerellaceae</taxon>
        <taxon>Pseudocercospora</taxon>
    </lineage>
</organism>
<keyword evidence="2" id="KW-1185">Reference proteome</keyword>
<sequence length="275" mass="30955">MTPDTSNKAVAPPKSLSVKTLRRGLKRLPQELFDVVYDLTSTVNHGVRDLGMVIPGGKVTGTNVANFEGLPRYGRMRDLRRAEPGALFVGPDTRSLLQVNRSSRMKVAASYYDGIFLARSALTAMTWFGSLSVEHRRMVRVLYVSGEKHSRSLRRYGLEDAQKVIFGGWEQIVRLIKDLEDLDAPSGSDYFEGKYGETNDLPLMRCTGWLQYQGGKSCYRWTITTPYPYHVDDEDVDTTELLFQGIGLVDCKPVLGPPEPPEPESADYSHMLAWW</sequence>
<evidence type="ECO:0000313" key="2">
    <source>
        <dbReference type="Proteomes" id="UP000660729"/>
    </source>
</evidence>
<gene>
    <name evidence="1" type="ORF">HII31_04751</name>
</gene>
<evidence type="ECO:0000313" key="1">
    <source>
        <dbReference type="EMBL" id="KAF7193861.1"/>
    </source>
</evidence>
<protein>
    <submittedName>
        <fullName evidence="1">Uncharacterized protein</fullName>
    </submittedName>
</protein>